<evidence type="ECO:0000313" key="4">
    <source>
        <dbReference type="EMBL" id="EEP43927.1"/>
    </source>
</evidence>
<dbReference type="InterPro" id="IPR001466">
    <property type="entry name" value="Beta-lactam-related"/>
</dbReference>
<dbReference type="AlphaFoldDB" id="C4FB82"/>
<protein>
    <submittedName>
        <fullName evidence="4">Beta-lactamase</fullName>
    </submittedName>
</protein>
<dbReference type="EMBL" id="ABXH02000031">
    <property type="protein sequence ID" value="EEP43927.1"/>
    <property type="molecule type" value="Genomic_DNA"/>
</dbReference>
<dbReference type="NCBIfam" id="NF002968">
    <property type="entry name" value="PRK03642.1"/>
    <property type="match status" value="1"/>
</dbReference>
<gene>
    <name evidence="4" type="ORF">COLINT_03335</name>
</gene>
<dbReference type="PANTHER" id="PTHR43283">
    <property type="entry name" value="BETA-LACTAMASE-RELATED"/>
    <property type="match status" value="1"/>
</dbReference>
<evidence type="ECO:0000313" key="5">
    <source>
        <dbReference type="Proteomes" id="UP000003295"/>
    </source>
</evidence>
<proteinExistence type="predicted"/>
<dbReference type="GO" id="GO:0016787">
    <property type="term" value="F:hydrolase activity"/>
    <property type="evidence" value="ECO:0007669"/>
    <property type="project" value="UniProtKB-KW"/>
</dbReference>
<keyword evidence="1" id="KW-0378">Hydrolase</keyword>
<dbReference type="Pfam" id="PF00144">
    <property type="entry name" value="Beta-lactamase"/>
    <property type="match status" value="1"/>
</dbReference>
<feature type="domain" description="Beta-lactamase-related" evidence="3">
    <location>
        <begin position="187"/>
        <end position="566"/>
    </location>
</feature>
<accession>C4FB82</accession>
<reference evidence="4 5" key="1">
    <citation type="submission" date="2009-04" db="EMBL/GenBank/DDBJ databases">
        <authorList>
            <person name="Weinstock G."/>
            <person name="Sodergren E."/>
            <person name="Clifton S."/>
            <person name="Fulton L."/>
            <person name="Fulton B."/>
            <person name="Courtney L."/>
            <person name="Fronick C."/>
            <person name="Harrison M."/>
            <person name="Strong C."/>
            <person name="Farmer C."/>
            <person name="Delahaunty K."/>
            <person name="Markovic C."/>
            <person name="Hall O."/>
            <person name="Minx P."/>
            <person name="Tomlinson C."/>
            <person name="Mitreva M."/>
            <person name="Nelson J."/>
            <person name="Hou S."/>
            <person name="Wollam A."/>
            <person name="Pepin K.H."/>
            <person name="Johnson M."/>
            <person name="Bhonagiri V."/>
            <person name="Nash W.E."/>
            <person name="Warren W."/>
            <person name="Chinwalla A."/>
            <person name="Mardis E.R."/>
            <person name="Wilson R.K."/>
        </authorList>
    </citation>
    <scope>NUCLEOTIDE SEQUENCE [LARGE SCALE GENOMIC DNA]</scope>
    <source>
        <strain evidence="4 5">DSM 13280</strain>
    </source>
</reference>
<name>C4FB82_9ACTN</name>
<evidence type="ECO:0000256" key="1">
    <source>
        <dbReference type="ARBA" id="ARBA00022801"/>
    </source>
</evidence>
<feature type="chain" id="PRO_5002936074" evidence="2">
    <location>
        <begin position="31"/>
        <end position="658"/>
    </location>
</feature>
<dbReference type="STRING" id="521003.COLINT_03335"/>
<comment type="caution">
    <text evidence="4">The sequence shown here is derived from an EMBL/GenBank/DDBJ whole genome shotgun (WGS) entry which is preliminary data.</text>
</comment>
<dbReference type="eggNOG" id="COG1680">
    <property type="taxonomic scope" value="Bacteria"/>
</dbReference>
<feature type="signal peptide" evidence="2">
    <location>
        <begin position="1"/>
        <end position="30"/>
    </location>
</feature>
<dbReference type="InterPro" id="IPR050789">
    <property type="entry name" value="Diverse_Enzym_Activities"/>
</dbReference>
<keyword evidence="2" id="KW-0732">Signal</keyword>
<dbReference type="Gene3D" id="3.40.710.10">
    <property type="entry name" value="DD-peptidase/beta-lactamase superfamily"/>
    <property type="match status" value="1"/>
</dbReference>
<evidence type="ECO:0000256" key="2">
    <source>
        <dbReference type="SAM" id="SignalP"/>
    </source>
</evidence>
<organism evidence="4 5">
    <name type="scientific">Collinsella intestinalis DSM 13280</name>
    <dbReference type="NCBI Taxonomy" id="521003"/>
    <lineage>
        <taxon>Bacteria</taxon>
        <taxon>Bacillati</taxon>
        <taxon>Actinomycetota</taxon>
        <taxon>Coriobacteriia</taxon>
        <taxon>Coriobacteriales</taxon>
        <taxon>Coriobacteriaceae</taxon>
        <taxon>Collinsella</taxon>
    </lineage>
</organism>
<sequence>MSNLSTATTMSRRNLLFGGALLAAAGTAIATTGCSDAGTEGGSAQGAAAAGSGKVGKVSNGVKVKGGFQLEQSFPVLADADAFDDSLITNATATFLGFTGQGTVFVKAKDPSAFKLFVNGVELPLDQVKGSDWASIDISGITVDGDNRLQASCLDESVGAIEVRIGYPELIDETDANKDNDNFKLLDEIIQTEIDNGFTSAQLVVTHNGRILKQAAYGLCNSYAPDGKRLSGGAKVTNDTLYDLASNTKMYAANFAIQKLVADGKVDVTELVSTYIPEFHDRPGDTIPGKDALTVQEILEHQAGFPADPQYHNPDYSPAEQKTIPGSRANAALFTQNRDEVLQKIIETPLEYTPGTETKYSDVDYMLLGFIVERVSGQRLDEFMRDAYYAPLGLEHVTFNPLDNGFAKDDCAATELNGNTRDNIINFDNIRTDTVQGEVHDEKAFYAMGGISGHAGLFSNARDLAVLTQVIINRGGYGNLRFFDGDTADQFIKPKDSNPSYGLGWRRKAQSAYAWAFSPLSDPATVGHTGWTGTLTVVDPVQHISVVLLTNAKNSPVLDNVANPNDFVGNHFLTSGYGLPTTIAFDAEGANADCNAAKIVDLVRAKANLIATNEECRTEPDRSELRALMQVAEGRKDNAVVSAFMESKTWKAAKKLSK</sequence>
<dbReference type="InterPro" id="IPR012338">
    <property type="entry name" value="Beta-lactam/transpept-like"/>
</dbReference>
<evidence type="ECO:0000259" key="3">
    <source>
        <dbReference type="Pfam" id="PF00144"/>
    </source>
</evidence>
<dbReference type="SUPFAM" id="SSF56601">
    <property type="entry name" value="beta-lactamase/transpeptidase-like"/>
    <property type="match status" value="1"/>
</dbReference>
<dbReference type="RefSeq" id="WP_006723550.1">
    <property type="nucleotide sequence ID" value="NZ_GG692710.1"/>
</dbReference>
<dbReference type="PANTHER" id="PTHR43283:SF11">
    <property type="entry name" value="BETA-LACTAMASE-RELATED DOMAIN-CONTAINING PROTEIN"/>
    <property type="match status" value="1"/>
</dbReference>
<dbReference type="PROSITE" id="PS51318">
    <property type="entry name" value="TAT"/>
    <property type="match status" value="1"/>
</dbReference>
<dbReference type="Proteomes" id="UP000003295">
    <property type="component" value="Unassembled WGS sequence"/>
</dbReference>
<dbReference type="InterPro" id="IPR006311">
    <property type="entry name" value="TAT_signal"/>
</dbReference>
<dbReference type="HOGENOM" id="CLU_419731_0_0_11"/>